<accession>A0A2L1UN04</accession>
<dbReference type="Proteomes" id="UP000239197">
    <property type="component" value="Chromosome"/>
</dbReference>
<dbReference type="KEGG" id="rox:BV494_04875"/>
<gene>
    <name evidence="1" type="ORF">BV494_04875</name>
</gene>
<dbReference type="EMBL" id="CP019062">
    <property type="protein sequence ID" value="AVF34301.1"/>
    <property type="molecule type" value="Genomic_DNA"/>
</dbReference>
<evidence type="ECO:0000313" key="2">
    <source>
        <dbReference type="Proteomes" id="UP000239197"/>
    </source>
</evidence>
<sequence>MGSKESGFDVVYRGETRQWIAPGTYVFFQRQKEHGGGYWLGQVYDDWFGFVMERPVSLREGIHLLLTIKSQEKDIMKFDDSMDTFMLKGE</sequence>
<dbReference type="OrthoDB" id="6615164at2"/>
<dbReference type="RefSeq" id="WP_104921832.1">
    <property type="nucleotide sequence ID" value="NZ_CP019062.1"/>
</dbReference>
<name>A0A2L1UN04_9GAMM</name>
<keyword evidence="2" id="KW-1185">Reference proteome</keyword>
<organism evidence="1 2">
    <name type="scientific">Rahnella sikkimica</name>
    <dbReference type="NCBI Taxonomy" id="1805933"/>
    <lineage>
        <taxon>Bacteria</taxon>
        <taxon>Pseudomonadati</taxon>
        <taxon>Pseudomonadota</taxon>
        <taxon>Gammaproteobacteria</taxon>
        <taxon>Enterobacterales</taxon>
        <taxon>Yersiniaceae</taxon>
        <taxon>Rahnella</taxon>
    </lineage>
</organism>
<evidence type="ECO:0008006" key="3">
    <source>
        <dbReference type="Google" id="ProtNLM"/>
    </source>
</evidence>
<evidence type="ECO:0000313" key="1">
    <source>
        <dbReference type="EMBL" id="AVF34301.1"/>
    </source>
</evidence>
<proteinExistence type="predicted"/>
<dbReference type="AlphaFoldDB" id="A0A2L1UN04"/>
<protein>
    <recommendedName>
        <fullName evidence="3">LF-82</fullName>
    </recommendedName>
</protein>
<reference evidence="2" key="1">
    <citation type="submission" date="2017-01" db="EMBL/GenBank/DDBJ databases">
        <title>Genome sequence of Rouxiella sp. ERMR1:05.</title>
        <authorList>
            <person name="Kumar R."/>
            <person name="Singh D."/>
            <person name="Kumar S."/>
        </authorList>
    </citation>
    <scope>NUCLEOTIDE SEQUENCE [LARGE SCALE GENOMIC DNA]</scope>
    <source>
        <strain evidence="2">ERMR1:05</strain>
    </source>
</reference>